<feature type="domain" description="C2HC/C3H-type" evidence="7">
    <location>
        <begin position="190"/>
        <end position="220"/>
    </location>
</feature>
<dbReference type="GO" id="GO:0008270">
    <property type="term" value="F:zinc ion binding"/>
    <property type="evidence" value="ECO:0007669"/>
    <property type="project" value="UniProtKB-KW"/>
</dbReference>
<dbReference type="InterPro" id="IPR049899">
    <property type="entry name" value="Znf_C2HC_C3H"/>
</dbReference>
<dbReference type="EMBL" id="CAJJDO010000015">
    <property type="protein sequence ID" value="CAD8145920.1"/>
    <property type="molecule type" value="Genomic_DNA"/>
</dbReference>
<evidence type="ECO:0000256" key="3">
    <source>
        <dbReference type="ARBA" id="ARBA00022833"/>
    </source>
</evidence>
<protein>
    <recommendedName>
        <fullName evidence="7">C2HC/C3H-type domain-containing protein</fullName>
    </recommendedName>
</protein>
<sequence length="521" mass="60552">MNYKPNLKMDSTSGSFKKQEQTLSLESTQKSDFSTINSKPNFASKPTFNIRNRSTQPQEQEPQLTSTKEDFFKTGSFQEKVPLKDRIQRSDEKKNTAPINQGLYLPGQEELFRKQIQVEKREIQQTQEKKEVQQVKQSQSDSYMPSIGNQNKREAALLGSKNPIENKIAIADQAKVQQQLEEAEPIEDLELVLCPEGCGRQFKQDVLEKHTKVCKQVFQQKRQEFNSKQARIVSNDQQKLQRQGQIKEKQLQKKQGKAPLDPNWKKQSEELPQSSNQFHNRCVCEICKCGKHHCPIHTDNMHGDFQSTFQHDYQPWKSNKQKPFNYDRQPQQHSYDPSTLMSQYQSEYIQRPLPEREARQLPELQPSQPFTSLSDYQTNYQKFPLPMKRSIIKQPYKSAPRQVPWNTTYGVDFIQKPVGGSEQFKPLVKDGPNVNVDFGSTTYKTSYVPKPISKQDRCRDPVQRNINGDPGQIGNSTYQMDYTEKQRDENYCPVLALPRRPNQLKGGKSHLNYDAVRNRWV</sequence>
<feature type="coiled-coil region" evidence="5">
    <location>
        <begin position="109"/>
        <end position="136"/>
    </location>
</feature>
<evidence type="ECO:0000256" key="6">
    <source>
        <dbReference type="SAM" id="MobiDB-lite"/>
    </source>
</evidence>
<feature type="compositionally biased region" description="Polar residues" evidence="6">
    <location>
        <begin position="9"/>
        <end position="66"/>
    </location>
</feature>
<accession>A0A8S1T083</accession>
<dbReference type="PROSITE" id="PS52027">
    <property type="entry name" value="ZF_C2HC_C3H"/>
    <property type="match status" value="1"/>
</dbReference>
<gene>
    <name evidence="8" type="ORF">PPENT_87.1.T0150084</name>
</gene>
<keyword evidence="9" id="KW-1185">Reference proteome</keyword>
<feature type="region of interest" description="Disordered" evidence="6">
    <location>
        <begin position="1"/>
        <end position="74"/>
    </location>
</feature>
<keyword evidence="5" id="KW-0175">Coiled coil</keyword>
<keyword evidence="3" id="KW-0862">Zinc</keyword>
<dbReference type="OrthoDB" id="365640at2759"/>
<keyword evidence="2 4" id="KW-0863">Zinc-finger</keyword>
<evidence type="ECO:0000256" key="4">
    <source>
        <dbReference type="PROSITE-ProRule" id="PRU01371"/>
    </source>
</evidence>
<evidence type="ECO:0000256" key="1">
    <source>
        <dbReference type="ARBA" id="ARBA00022723"/>
    </source>
</evidence>
<feature type="compositionally biased region" description="Polar residues" evidence="6">
    <location>
        <begin position="228"/>
        <end position="244"/>
    </location>
</feature>
<evidence type="ECO:0000313" key="8">
    <source>
        <dbReference type="EMBL" id="CAD8145920.1"/>
    </source>
</evidence>
<evidence type="ECO:0000256" key="2">
    <source>
        <dbReference type="ARBA" id="ARBA00022771"/>
    </source>
</evidence>
<proteinExistence type="predicted"/>
<dbReference type="Pfam" id="PF13913">
    <property type="entry name" value="zf-C2HC_2"/>
    <property type="match status" value="1"/>
</dbReference>
<evidence type="ECO:0000313" key="9">
    <source>
        <dbReference type="Proteomes" id="UP000689195"/>
    </source>
</evidence>
<dbReference type="AlphaFoldDB" id="A0A8S1T083"/>
<comment type="caution">
    <text evidence="8">The sequence shown here is derived from an EMBL/GenBank/DDBJ whole genome shotgun (WGS) entry which is preliminary data.</text>
</comment>
<dbReference type="Proteomes" id="UP000689195">
    <property type="component" value="Unassembled WGS sequence"/>
</dbReference>
<reference evidence="8" key="1">
    <citation type="submission" date="2021-01" db="EMBL/GenBank/DDBJ databases">
        <authorList>
            <consortium name="Genoscope - CEA"/>
            <person name="William W."/>
        </authorList>
    </citation>
    <scope>NUCLEOTIDE SEQUENCE</scope>
</reference>
<evidence type="ECO:0000259" key="7">
    <source>
        <dbReference type="PROSITE" id="PS52027"/>
    </source>
</evidence>
<organism evidence="8 9">
    <name type="scientific">Paramecium pentaurelia</name>
    <dbReference type="NCBI Taxonomy" id="43138"/>
    <lineage>
        <taxon>Eukaryota</taxon>
        <taxon>Sar</taxon>
        <taxon>Alveolata</taxon>
        <taxon>Ciliophora</taxon>
        <taxon>Intramacronucleata</taxon>
        <taxon>Oligohymenophorea</taxon>
        <taxon>Peniculida</taxon>
        <taxon>Parameciidae</taxon>
        <taxon>Paramecium</taxon>
    </lineage>
</organism>
<name>A0A8S1T083_9CILI</name>
<feature type="region of interest" description="Disordered" evidence="6">
    <location>
        <begin position="228"/>
        <end position="272"/>
    </location>
</feature>
<feature type="region of interest" description="Disordered" evidence="6">
    <location>
        <begin position="316"/>
        <end position="336"/>
    </location>
</feature>
<keyword evidence="1" id="KW-0479">Metal-binding</keyword>
<evidence type="ECO:0000256" key="5">
    <source>
        <dbReference type="SAM" id="Coils"/>
    </source>
</evidence>